<sequence>MNEFIDYIYILLNNVILSGSLSSVRWTQLSSRNSKSEVSKSHDLKCNSIKFDRNINLQQILPVNVTNICIKCFSFHNDRKKDFVSKINFFYLVPLNAASFVRKESGEVDRFYQRILANKPRMEGTKQCSQIRYIGNTRTQSNSRKRAEIYV</sequence>
<comment type="caution">
    <text evidence="1">The sequence shown here is derived from an EMBL/GenBank/DDBJ whole genome shotgun (WGS) entry which is preliminary data.</text>
</comment>
<proteinExistence type="predicted"/>
<dbReference type="EMBL" id="JADYXP020000020">
    <property type="protein sequence ID" value="KAL0104670.1"/>
    <property type="molecule type" value="Genomic_DNA"/>
</dbReference>
<keyword evidence="2" id="KW-1185">Reference proteome</keyword>
<name>A0AAW2ERK6_9HYME</name>
<reference evidence="1 2" key="1">
    <citation type="submission" date="2023-03" db="EMBL/GenBank/DDBJ databases">
        <title>High recombination rates correlate with genetic variation in Cardiocondyla obscurior ants.</title>
        <authorList>
            <person name="Errbii M."/>
        </authorList>
    </citation>
    <scope>NUCLEOTIDE SEQUENCE [LARGE SCALE GENOMIC DNA]</scope>
    <source>
        <strain evidence="1">Alpha-2009</strain>
        <tissue evidence="1">Whole body</tissue>
    </source>
</reference>
<organism evidence="1 2">
    <name type="scientific">Cardiocondyla obscurior</name>
    <dbReference type="NCBI Taxonomy" id="286306"/>
    <lineage>
        <taxon>Eukaryota</taxon>
        <taxon>Metazoa</taxon>
        <taxon>Ecdysozoa</taxon>
        <taxon>Arthropoda</taxon>
        <taxon>Hexapoda</taxon>
        <taxon>Insecta</taxon>
        <taxon>Pterygota</taxon>
        <taxon>Neoptera</taxon>
        <taxon>Endopterygota</taxon>
        <taxon>Hymenoptera</taxon>
        <taxon>Apocrita</taxon>
        <taxon>Aculeata</taxon>
        <taxon>Formicoidea</taxon>
        <taxon>Formicidae</taxon>
        <taxon>Myrmicinae</taxon>
        <taxon>Cardiocondyla</taxon>
    </lineage>
</organism>
<evidence type="ECO:0000313" key="2">
    <source>
        <dbReference type="Proteomes" id="UP001430953"/>
    </source>
</evidence>
<dbReference type="Proteomes" id="UP001430953">
    <property type="component" value="Unassembled WGS sequence"/>
</dbReference>
<accession>A0AAW2ERK6</accession>
<protein>
    <submittedName>
        <fullName evidence="1">Uncharacterized protein</fullName>
    </submittedName>
</protein>
<gene>
    <name evidence="1" type="ORF">PUN28_017430</name>
</gene>
<dbReference type="AlphaFoldDB" id="A0AAW2ERK6"/>
<evidence type="ECO:0000313" key="1">
    <source>
        <dbReference type="EMBL" id="KAL0104670.1"/>
    </source>
</evidence>